<dbReference type="PANTHER" id="PTHR15398:SF4">
    <property type="entry name" value="BROMODOMAIN-CONTAINING PROTEIN 8 ISOFORM X1"/>
    <property type="match status" value="1"/>
</dbReference>
<dbReference type="PRINTS" id="PR00503">
    <property type="entry name" value="BROMODOMAIN"/>
</dbReference>
<feature type="compositionally biased region" description="Basic and acidic residues" evidence="3">
    <location>
        <begin position="155"/>
        <end position="164"/>
    </location>
</feature>
<dbReference type="PANTHER" id="PTHR15398">
    <property type="entry name" value="BROMODOMAIN-CONTAINING PROTEIN 8"/>
    <property type="match status" value="1"/>
</dbReference>
<feature type="region of interest" description="Disordered" evidence="3">
    <location>
        <begin position="137"/>
        <end position="164"/>
    </location>
</feature>
<evidence type="ECO:0000313" key="6">
    <source>
        <dbReference type="Proteomes" id="UP001527925"/>
    </source>
</evidence>
<dbReference type="EMBL" id="JADGIZ020000010">
    <property type="protein sequence ID" value="KAL2917482.1"/>
    <property type="molecule type" value="Genomic_DNA"/>
</dbReference>
<organism evidence="5 6">
    <name type="scientific">Polyrhizophydium stewartii</name>
    <dbReference type="NCBI Taxonomy" id="2732419"/>
    <lineage>
        <taxon>Eukaryota</taxon>
        <taxon>Fungi</taxon>
        <taxon>Fungi incertae sedis</taxon>
        <taxon>Chytridiomycota</taxon>
        <taxon>Chytridiomycota incertae sedis</taxon>
        <taxon>Chytridiomycetes</taxon>
        <taxon>Rhizophydiales</taxon>
        <taxon>Rhizophydiales incertae sedis</taxon>
        <taxon>Polyrhizophydium</taxon>
    </lineage>
</organism>
<dbReference type="SUPFAM" id="SSF47370">
    <property type="entry name" value="Bromodomain"/>
    <property type="match status" value="1"/>
</dbReference>
<feature type="domain" description="Bromo" evidence="4">
    <location>
        <begin position="199"/>
        <end position="249"/>
    </location>
</feature>
<dbReference type="Proteomes" id="UP001527925">
    <property type="component" value="Unassembled WGS sequence"/>
</dbReference>
<dbReference type="PROSITE" id="PS50014">
    <property type="entry name" value="BROMODOMAIN_2"/>
    <property type="match status" value="1"/>
</dbReference>
<protein>
    <recommendedName>
        <fullName evidence="4">Bromo domain-containing protein</fullName>
    </recommendedName>
</protein>
<evidence type="ECO:0000256" key="2">
    <source>
        <dbReference type="PROSITE-ProRule" id="PRU00035"/>
    </source>
</evidence>
<dbReference type="SMART" id="SM00297">
    <property type="entry name" value="BROMO"/>
    <property type="match status" value="1"/>
</dbReference>
<evidence type="ECO:0000256" key="3">
    <source>
        <dbReference type="SAM" id="MobiDB-lite"/>
    </source>
</evidence>
<accession>A0ABR4ND73</accession>
<dbReference type="InterPro" id="IPR001487">
    <property type="entry name" value="Bromodomain"/>
</dbReference>
<dbReference type="Gene3D" id="1.20.920.10">
    <property type="entry name" value="Bromodomain-like"/>
    <property type="match status" value="1"/>
</dbReference>
<keyword evidence="6" id="KW-1185">Reference proteome</keyword>
<name>A0ABR4ND73_9FUNG</name>
<evidence type="ECO:0000256" key="1">
    <source>
        <dbReference type="ARBA" id="ARBA00023117"/>
    </source>
</evidence>
<gene>
    <name evidence="5" type="ORF">HK105_202763</name>
</gene>
<sequence length="276" mass="31045">MPQTAIAAPDAGDWATADALALAQAVHLRGQDNWDGVSELLHSFLRGRPADELAPRNLRRTTPAAVSPARRLFAKLSASRCSELRLLLRTCELRYRQVVDDIERIRAGQWDARLLHSAPKQFGQESAVFSSAALHRASSETDPIDPDSGAEGSDGPDRKRQRVDDKYRTWKRTAMLIWNRIADHRAGNAFLKTVKDKSYLDFVKQPMSLDLVKARIREGITKTTAEFHRDVLHVLANAVMFNPEDSEIYSMASEMKEYVDSEMRSLLVCTARNETP</sequence>
<dbReference type="InterPro" id="IPR036427">
    <property type="entry name" value="Bromodomain-like_sf"/>
</dbReference>
<proteinExistence type="predicted"/>
<dbReference type="Pfam" id="PF00439">
    <property type="entry name" value="Bromodomain"/>
    <property type="match status" value="1"/>
</dbReference>
<reference evidence="5 6" key="1">
    <citation type="submission" date="2023-09" db="EMBL/GenBank/DDBJ databases">
        <title>Pangenome analysis of Batrachochytrium dendrobatidis and related Chytrids.</title>
        <authorList>
            <person name="Yacoub M.N."/>
            <person name="Stajich J.E."/>
            <person name="James T.Y."/>
        </authorList>
    </citation>
    <scope>NUCLEOTIDE SEQUENCE [LARGE SCALE GENOMIC DNA]</scope>
    <source>
        <strain evidence="5 6">JEL0888</strain>
    </source>
</reference>
<evidence type="ECO:0000259" key="4">
    <source>
        <dbReference type="PROSITE" id="PS50014"/>
    </source>
</evidence>
<evidence type="ECO:0000313" key="5">
    <source>
        <dbReference type="EMBL" id="KAL2917482.1"/>
    </source>
</evidence>
<comment type="caution">
    <text evidence="5">The sequence shown here is derived from an EMBL/GenBank/DDBJ whole genome shotgun (WGS) entry which is preliminary data.</text>
</comment>
<keyword evidence="1 2" id="KW-0103">Bromodomain</keyword>